<proteinExistence type="evidence at transcript level"/>
<dbReference type="Proteomes" id="UP000606786">
    <property type="component" value="Unassembled WGS sequence"/>
</dbReference>
<evidence type="ECO:0000313" key="4">
    <source>
        <dbReference type="Proteomes" id="UP000606786"/>
    </source>
</evidence>
<evidence type="ECO:0000256" key="1">
    <source>
        <dbReference type="SAM" id="SignalP"/>
    </source>
</evidence>
<keyword evidence="1" id="KW-0732">Signal</keyword>
<dbReference type="EMBL" id="GAMC01001791">
    <property type="protein sequence ID" value="JAC04765.1"/>
    <property type="molecule type" value="mRNA"/>
</dbReference>
<reference evidence="3" key="1">
    <citation type="submission" date="2013-07" db="EMBL/GenBank/DDBJ databases">
        <authorList>
            <person name="Geib S."/>
        </authorList>
    </citation>
    <scope>NUCLEOTIDE SEQUENCE</scope>
</reference>
<dbReference type="OrthoDB" id="10470450at2759"/>
<accession>W8CDK4</accession>
<gene>
    <name evidence="2" type="ORF">CCAP1982_LOCUS6350</name>
</gene>
<evidence type="ECO:0000313" key="2">
    <source>
        <dbReference type="EMBL" id="CAD6997718.1"/>
    </source>
</evidence>
<dbReference type="PROSITE" id="PS51257">
    <property type="entry name" value="PROKAR_LIPOPROTEIN"/>
    <property type="match status" value="1"/>
</dbReference>
<feature type="signal peptide" evidence="1">
    <location>
        <begin position="1"/>
        <end position="24"/>
    </location>
</feature>
<evidence type="ECO:0000313" key="3">
    <source>
        <dbReference type="EMBL" id="JAC04765.1"/>
    </source>
</evidence>
<reference evidence="3" key="2">
    <citation type="journal article" date="2014" name="BMC Genomics">
        <title>A genomic perspective to assessing quality of mass-reared SIT flies used in Mediterranean fruit fly (Ceratitis capitata) eradication in California.</title>
        <authorList>
            <person name="Calla B."/>
            <person name="Hall B."/>
            <person name="Hou S."/>
            <person name="Geib S.M."/>
        </authorList>
    </citation>
    <scope>NUCLEOTIDE SEQUENCE</scope>
</reference>
<organism evidence="3">
    <name type="scientific">Ceratitis capitata</name>
    <name type="common">Mediterranean fruit fly</name>
    <name type="synonym">Tephritis capitata</name>
    <dbReference type="NCBI Taxonomy" id="7213"/>
    <lineage>
        <taxon>Eukaryota</taxon>
        <taxon>Metazoa</taxon>
        <taxon>Ecdysozoa</taxon>
        <taxon>Arthropoda</taxon>
        <taxon>Hexapoda</taxon>
        <taxon>Insecta</taxon>
        <taxon>Pterygota</taxon>
        <taxon>Neoptera</taxon>
        <taxon>Endopterygota</taxon>
        <taxon>Diptera</taxon>
        <taxon>Brachycera</taxon>
        <taxon>Muscomorpha</taxon>
        <taxon>Tephritoidea</taxon>
        <taxon>Tephritidae</taxon>
        <taxon>Ceratitis</taxon>
        <taxon>Ceratitis</taxon>
    </lineage>
</organism>
<protein>
    <submittedName>
        <fullName evidence="2">(Mediterranean fruit fly) hypothetical protein</fullName>
    </submittedName>
</protein>
<reference evidence="2" key="3">
    <citation type="submission" date="2020-11" db="EMBL/GenBank/DDBJ databases">
        <authorList>
            <person name="Whitehead M."/>
        </authorList>
    </citation>
    <scope>NUCLEOTIDE SEQUENCE</scope>
    <source>
        <strain evidence="2">EGII</strain>
    </source>
</reference>
<dbReference type="AlphaFoldDB" id="W8CDK4"/>
<feature type="chain" id="PRO_5033708464" evidence="1">
    <location>
        <begin position="25"/>
        <end position="241"/>
    </location>
</feature>
<name>W8CDK4_CERCA</name>
<sequence length="241" mass="27705">MAKQNHVLILCISLLLLACVPAECSEAYNSFVRKDLAVKPAEEISTQPAAEESLSEKVVPLIIYTVTLVEQHGRQILRESAIFLKEVLHELNEFPQKSETINLQIKNFESIITRFENIDLDDDSPAAIAEKSKLLDDVTASLAQTHFKAEAGVSQMDADIWLKVFRKVDFMEFHKNIYNMSVAAVGKFSKIFEIFWSSLGHREKEQLSDLHVWSTKFYATDEADRKFRQLYKLFEIFDVFH</sequence>
<keyword evidence="4" id="KW-1185">Reference proteome</keyword>
<dbReference type="EMBL" id="CAJHJT010000012">
    <property type="protein sequence ID" value="CAD6997718.1"/>
    <property type="molecule type" value="Genomic_DNA"/>
</dbReference>